<protein>
    <submittedName>
        <fullName evidence="2">Uncharacterized protein</fullName>
    </submittedName>
</protein>
<keyword evidence="3" id="KW-1185">Reference proteome</keyword>
<accession>A0A9W8NM78</accession>
<dbReference type="EMBL" id="JANPWZ010000085">
    <property type="protein sequence ID" value="KAJ3579540.1"/>
    <property type="molecule type" value="Genomic_DNA"/>
</dbReference>
<reference evidence="2" key="1">
    <citation type="submission" date="2022-07" db="EMBL/GenBank/DDBJ databases">
        <title>Genome Sequence of Xylaria arbuscula.</title>
        <authorList>
            <person name="Buettner E."/>
        </authorList>
    </citation>
    <scope>NUCLEOTIDE SEQUENCE</scope>
    <source>
        <strain evidence="2">VT107</strain>
    </source>
</reference>
<dbReference type="AlphaFoldDB" id="A0A9W8NM78"/>
<gene>
    <name evidence="2" type="ORF">NPX13_g1025</name>
</gene>
<sequence>MLRGAREDALEAFWTWGDASRIIHQWSDQQDTCSELTIFTTQLTQADPSRGPSTMPMPASAPLCGIALLRPPSSRQNGRDGFRAAMDEG</sequence>
<feature type="region of interest" description="Disordered" evidence="1">
    <location>
        <begin position="69"/>
        <end position="89"/>
    </location>
</feature>
<evidence type="ECO:0000313" key="3">
    <source>
        <dbReference type="Proteomes" id="UP001148614"/>
    </source>
</evidence>
<organism evidence="2 3">
    <name type="scientific">Xylaria arbuscula</name>
    <dbReference type="NCBI Taxonomy" id="114810"/>
    <lineage>
        <taxon>Eukaryota</taxon>
        <taxon>Fungi</taxon>
        <taxon>Dikarya</taxon>
        <taxon>Ascomycota</taxon>
        <taxon>Pezizomycotina</taxon>
        <taxon>Sordariomycetes</taxon>
        <taxon>Xylariomycetidae</taxon>
        <taxon>Xylariales</taxon>
        <taxon>Xylariaceae</taxon>
        <taxon>Xylaria</taxon>
    </lineage>
</organism>
<dbReference type="Proteomes" id="UP001148614">
    <property type="component" value="Unassembled WGS sequence"/>
</dbReference>
<name>A0A9W8NM78_9PEZI</name>
<feature type="compositionally biased region" description="Basic and acidic residues" evidence="1">
    <location>
        <begin position="77"/>
        <end position="89"/>
    </location>
</feature>
<comment type="caution">
    <text evidence="2">The sequence shown here is derived from an EMBL/GenBank/DDBJ whole genome shotgun (WGS) entry which is preliminary data.</text>
</comment>
<proteinExistence type="predicted"/>
<evidence type="ECO:0000256" key="1">
    <source>
        <dbReference type="SAM" id="MobiDB-lite"/>
    </source>
</evidence>
<evidence type="ECO:0000313" key="2">
    <source>
        <dbReference type="EMBL" id="KAJ3579540.1"/>
    </source>
</evidence>